<dbReference type="GO" id="GO:0004144">
    <property type="term" value="F:diacylglycerol O-acyltransferase activity"/>
    <property type="evidence" value="ECO:0007669"/>
    <property type="project" value="TreeGrafter"/>
</dbReference>
<comment type="subcellular location">
    <subcellularLocation>
        <location evidence="1 14">Endoplasmic reticulum membrane</location>
        <topology evidence="1 14">Multi-pass membrane protein</topology>
    </subcellularLocation>
</comment>
<keyword evidence="8" id="KW-0319">Glycerol metabolism</keyword>
<evidence type="ECO:0000256" key="7">
    <source>
        <dbReference type="ARBA" id="ARBA00022692"/>
    </source>
</evidence>
<dbReference type="PANTHER" id="PTHR12317:SF0">
    <property type="entry name" value="ACYLTRANSFERASE"/>
    <property type="match status" value="1"/>
</dbReference>
<gene>
    <name evidence="15" type="ORF">ACHHYP_03839</name>
</gene>
<evidence type="ECO:0000256" key="13">
    <source>
        <dbReference type="ARBA" id="ARBA00023315"/>
    </source>
</evidence>
<keyword evidence="13 15" id="KW-0012">Acyltransferase</keyword>
<dbReference type="GO" id="GO:0019432">
    <property type="term" value="P:triglyceride biosynthetic process"/>
    <property type="evidence" value="ECO:0007669"/>
    <property type="project" value="TreeGrafter"/>
</dbReference>
<keyword evidence="12 14" id="KW-0472">Membrane</keyword>
<dbReference type="OrthoDB" id="264532at2759"/>
<dbReference type="EC" id="2.3.1.-" evidence="14"/>
<keyword evidence="5" id="KW-0444">Lipid biosynthesis</keyword>
<dbReference type="STRING" id="1202772.A0A1V9Z344"/>
<evidence type="ECO:0000256" key="1">
    <source>
        <dbReference type="ARBA" id="ARBA00004477"/>
    </source>
</evidence>
<feature type="transmembrane region" description="Helical" evidence="14">
    <location>
        <begin position="27"/>
        <end position="49"/>
    </location>
</feature>
<accession>A0A1V9Z344</accession>
<sequence>MKIVATGLVFFLYTCWLGGCALFLSMVAGLAVASCRVYILGAFAAYYSFRYLVPKQAWPAFLEFFQNVSAKHPYFKAQAVHFEVSEVASAKATKTLFAFHPHGAVGGGWLVNGIISQAFSACKNHWLVFDALMKVPLTGDVFTWLRIDGAGKATFLRLMAQEKNIALIPGGFEEATTFEHGVHRVYLQKRKGFIKLALVHGYQVVPVYSFGEEFTVRSYGGFAALRVWLNRFKIPSALFIGQWFCFYLPKNDLAMHTVVGPPLVLPTIPTPSNADVQKYHQLYIDALVGLFNRHKAAFAADPNATLQVL</sequence>
<comment type="similarity">
    <text evidence="4 14">Belongs to the diacylglycerol acyltransferase family.</text>
</comment>
<comment type="pathway">
    <text evidence="3">Lipid metabolism.</text>
</comment>
<dbReference type="InterPro" id="IPR007130">
    <property type="entry name" value="DAGAT"/>
</dbReference>
<keyword evidence="11" id="KW-0443">Lipid metabolism</keyword>
<dbReference type="GO" id="GO:0006071">
    <property type="term" value="P:glycerol metabolic process"/>
    <property type="evidence" value="ECO:0007669"/>
    <property type="project" value="UniProtKB-KW"/>
</dbReference>
<proteinExistence type="inferred from homology"/>
<dbReference type="Pfam" id="PF03982">
    <property type="entry name" value="DAGAT"/>
    <property type="match status" value="1"/>
</dbReference>
<evidence type="ECO:0000256" key="3">
    <source>
        <dbReference type="ARBA" id="ARBA00005189"/>
    </source>
</evidence>
<protein>
    <recommendedName>
        <fullName evidence="14">Acyltransferase</fullName>
        <ecNumber evidence="14">2.3.1.-</ecNumber>
    </recommendedName>
</protein>
<evidence type="ECO:0000256" key="9">
    <source>
        <dbReference type="ARBA" id="ARBA00022824"/>
    </source>
</evidence>
<evidence type="ECO:0000313" key="15">
    <source>
        <dbReference type="EMBL" id="OQR92322.1"/>
    </source>
</evidence>
<organism evidence="15 16">
    <name type="scientific">Achlya hypogyna</name>
    <name type="common">Oomycete</name>
    <name type="synonym">Protoachlya hypogyna</name>
    <dbReference type="NCBI Taxonomy" id="1202772"/>
    <lineage>
        <taxon>Eukaryota</taxon>
        <taxon>Sar</taxon>
        <taxon>Stramenopiles</taxon>
        <taxon>Oomycota</taxon>
        <taxon>Saprolegniomycetes</taxon>
        <taxon>Saprolegniales</taxon>
        <taxon>Achlyaceae</taxon>
        <taxon>Achlya</taxon>
    </lineage>
</organism>
<evidence type="ECO:0000256" key="12">
    <source>
        <dbReference type="ARBA" id="ARBA00023136"/>
    </source>
</evidence>
<keyword evidence="6 14" id="KW-0808">Transferase</keyword>
<evidence type="ECO:0000256" key="4">
    <source>
        <dbReference type="ARBA" id="ARBA00005420"/>
    </source>
</evidence>
<comment type="caution">
    <text evidence="14">Lacks conserved residue(s) required for the propagation of feature annotation.</text>
</comment>
<dbReference type="Proteomes" id="UP000243579">
    <property type="component" value="Unassembled WGS sequence"/>
</dbReference>
<keyword evidence="16" id="KW-1185">Reference proteome</keyword>
<dbReference type="GO" id="GO:0005789">
    <property type="term" value="C:endoplasmic reticulum membrane"/>
    <property type="evidence" value="ECO:0007669"/>
    <property type="project" value="UniProtKB-SubCell"/>
</dbReference>
<evidence type="ECO:0000256" key="10">
    <source>
        <dbReference type="ARBA" id="ARBA00022989"/>
    </source>
</evidence>
<keyword evidence="10 14" id="KW-1133">Transmembrane helix</keyword>
<keyword evidence="7 14" id="KW-0812">Transmembrane</keyword>
<comment type="pathway">
    <text evidence="2">Glycerolipid metabolism; triacylglycerol biosynthesis.</text>
</comment>
<name>A0A1V9Z344_ACHHY</name>
<evidence type="ECO:0000313" key="16">
    <source>
        <dbReference type="Proteomes" id="UP000243579"/>
    </source>
</evidence>
<dbReference type="AlphaFoldDB" id="A0A1V9Z344"/>
<evidence type="ECO:0000256" key="5">
    <source>
        <dbReference type="ARBA" id="ARBA00022516"/>
    </source>
</evidence>
<dbReference type="PROSITE" id="PS51257">
    <property type="entry name" value="PROKAR_LIPOPROTEIN"/>
    <property type="match status" value="1"/>
</dbReference>
<evidence type="ECO:0000256" key="11">
    <source>
        <dbReference type="ARBA" id="ARBA00023098"/>
    </source>
</evidence>
<reference evidence="15 16" key="1">
    <citation type="journal article" date="2014" name="Genome Biol. Evol.">
        <title>The secreted proteins of Achlya hypogyna and Thraustotheca clavata identify the ancestral oomycete secretome and reveal gene acquisitions by horizontal gene transfer.</title>
        <authorList>
            <person name="Misner I."/>
            <person name="Blouin N."/>
            <person name="Leonard G."/>
            <person name="Richards T.A."/>
            <person name="Lane C.E."/>
        </authorList>
    </citation>
    <scope>NUCLEOTIDE SEQUENCE [LARGE SCALE GENOMIC DNA]</scope>
    <source>
        <strain evidence="15 16">ATCC 48635</strain>
    </source>
</reference>
<dbReference type="EMBL" id="JNBR01000466">
    <property type="protein sequence ID" value="OQR92322.1"/>
    <property type="molecule type" value="Genomic_DNA"/>
</dbReference>
<evidence type="ECO:0000256" key="14">
    <source>
        <dbReference type="RuleBase" id="RU367023"/>
    </source>
</evidence>
<comment type="caution">
    <text evidence="15">The sequence shown here is derived from an EMBL/GenBank/DDBJ whole genome shotgun (WGS) entry which is preliminary data.</text>
</comment>
<evidence type="ECO:0000256" key="8">
    <source>
        <dbReference type="ARBA" id="ARBA00022798"/>
    </source>
</evidence>
<evidence type="ECO:0000256" key="2">
    <source>
        <dbReference type="ARBA" id="ARBA00004771"/>
    </source>
</evidence>
<keyword evidence="9 14" id="KW-0256">Endoplasmic reticulum</keyword>
<dbReference type="PANTHER" id="PTHR12317">
    <property type="entry name" value="DIACYLGLYCEROL O-ACYLTRANSFERASE"/>
    <property type="match status" value="1"/>
</dbReference>
<evidence type="ECO:0000256" key="6">
    <source>
        <dbReference type="ARBA" id="ARBA00022679"/>
    </source>
</evidence>